<proteinExistence type="predicted"/>
<feature type="compositionally biased region" description="Basic and acidic residues" evidence="1">
    <location>
        <begin position="134"/>
        <end position="143"/>
    </location>
</feature>
<reference evidence="3" key="1">
    <citation type="submission" date="2020-05" db="EMBL/GenBank/DDBJ databases">
        <authorList>
            <person name="Chiriac C."/>
            <person name="Salcher M."/>
            <person name="Ghai R."/>
            <person name="Kavagutti S V."/>
        </authorList>
    </citation>
    <scope>NUCLEOTIDE SEQUENCE</scope>
</reference>
<accession>A0A6J7LKV6</accession>
<protein>
    <submittedName>
        <fullName evidence="3">Unannotated protein</fullName>
    </submittedName>
</protein>
<organism evidence="3">
    <name type="scientific">freshwater metagenome</name>
    <dbReference type="NCBI Taxonomy" id="449393"/>
    <lineage>
        <taxon>unclassified sequences</taxon>
        <taxon>metagenomes</taxon>
        <taxon>ecological metagenomes</taxon>
    </lineage>
</organism>
<feature type="domain" description="Glycosyltransferase 61 catalytic" evidence="2">
    <location>
        <begin position="219"/>
        <end position="393"/>
    </location>
</feature>
<dbReference type="Pfam" id="PF04577">
    <property type="entry name" value="Glyco_transf_61"/>
    <property type="match status" value="1"/>
</dbReference>
<dbReference type="AlphaFoldDB" id="A0A6J7LKV6"/>
<evidence type="ECO:0000259" key="2">
    <source>
        <dbReference type="Pfam" id="PF04577"/>
    </source>
</evidence>
<name>A0A6J7LKV6_9ZZZZ</name>
<gene>
    <name evidence="3" type="ORF">UFOPK3773_02518</name>
</gene>
<sequence>MSDAVSGYPPASFDEGYYLVQVGGSVGDAITPWDHYVTVGAAAGLDPAPWFQTIGYLDLHTDVAAAKANPFVHWLVYGQYEGRRLDDGPSGSPRLVETPAGLLPAGSDVDLVGPATVVSRDGSDPRVWNPSTRAWDRGGRREGRSLPPEAVVTFRDAQVTPDAGVSVGDWRMKNQALAGSGDIVEARYHGVGSWPLKPLPVVDEVGEAVLLGQPGDQVFGHQLLDVLPRLLTARRAGLGDLPLLVRRGAVSSMRRLFEACGLMDSELVELPAHGVVRARTLHVVTFARHHGDFDPARVGEVRALLQKRLVPSRSGSLLWMSRAQLGGESGARRRLVNRAEVDATAAAAGLEVIAPECRPLVEVLSRLVPGGLVAGEDGSALHNSIVMPAGSEVLVLRQRGHGGQLHSQLARALGQTSYEVEGREVSVPGQEEWSPRQRDWILEPEVLADLPRILGETQTASAATNLGR</sequence>
<evidence type="ECO:0000256" key="1">
    <source>
        <dbReference type="SAM" id="MobiDB-lite"/>
    </source>
</evidence>
<dbReference type="GO" id="GO:0016757">
    <property type="term" value="F:glycosyltransferase activity"/>
    <property type="evidence" value="ECO:0007669"/>
    <property type="project" value="InterPro"/>
</dbReference>
<dbReference type="InterPro" id="IPR049625">
    <property type="entry name" value="Glyco_transf_61_cat"/>
</dbReference>
<evidence type="ECO:0000313" key="3">
    <source>
        <dbReference type="EMBL" id="CAB4966409.1"/>
    </source>
</evidence>
<feature type="region of interest" description="Disordered" evidence="1">
    <location>
        <begin position="122"/>
        <end position="143"/>
    </location>
</feature>
<dbReference type="EMBL" id="CAFBNF010000446">
    <property type="protein sequence ID" value="CAB4966409.1"/>
    <property type="molecule type" value="Genomic_DNA"/>
</dbReference>